<keyword evidence="2" id="KW-0560">Oxidoreductase</keyword>
<dbReference type="SUPFAM" id="SSF51735">
    <property type="entry name" value="NAD(P)-binding Rossmann-fold domains"/>
    <property type="match status" value="1"/>
</dbReference>
<comment type="similarity">
    <text evidence="1">Belongs to the short-chain dehydrogenases/reductases (SDR) family.</text>
</comment>
<organism evidence="3 4">
    <name type="scientific">Pseudomonas fragi</name>
    <dbReference type="NCBI Taxonomy" id="296"/>
    <lineage>
        <taxon>Bacteria</taxon>
        <taxon>Pseudomonadati</taxon>
        <taxon>Pseudomonadota</taxon>
        <taxon>Gammaproteobacteria</taxon>
        <taxon>Pseudomonadales</taxon>
        <taxon>Pseudomonadaceae</taxon>
        <taxon>Pseudomonas</taxon>
    </lineage>
</organism>
<dbReference type="InterPro" id="IPR036291">
    <property type="entry name" value="NAD(P)-bd_dom_sf"/>
</dbReference>
<dbReference type="Proteomes" id="UP000564604">
    <property type="component" value="Unassembled WGS sequence"/>
</dbReference>
<dbReference type="InterPro" id="IPR020904">
    <property type="entry name" value="Sc_DH/Rdtase_CS"/>
</dbReference>
<dbReference type="PRINTS" id="PR00081">
    <property type="entry name" value="GDHRDH"/>
</dbReference>
<comment type="caution">
    <text evidence="3">The sequence shown here is derived from an EMBL/GenBank/DDBJ whole genome shotgun (WGS) entry which is preliminary data.</text>
</comment>
<protein>
    <submittedName>
        <fullName evidence="3">SDR family oxidoreductase</fullName>
    </submittedName>
</protein>
<dbReference type="InterPro" id="IPR051122">
    <property type="entry name" value="SDR_DHRS6-like"/>
</dbReference>
<dbReference type="CDD" id="cd05233">
    <property type="entry name" value="SDR_c"/>
    <property type="match status" value="1"/>
</dbReference>
<dbReference type="FunFam" id="3.40.50.720:FF:000084">
    <property type="entry name" value="Short-chain dehydrogenase reductase"/>
    <property type="match status" value="1"/>
</dbReference>
<dbReference type="EMBL" id="JAAQYX010000043">
    <property type="protein sequence ID" value="NNB51985.1"/>
    <property type="molecule type" value="Genomic_DNA"/>
</dbReference>
<dbReference type="RefSeq" id="WP_095041267.1">
    <property type="nucleotide sequence ID" value="NZ_JAAEBQ010000001.1"/>
</dbReference>
<evidence type="ECO:0000256" key="2">
    <source>
        <dbReference type="ARBA" id="ARBA00023002"/>
    </source>
</evidence>
<evidence type="ECO:0000313" key="3">
    <source>
        <dbReference type="EMBL" id="NNB51985.1"/>
    </source>
</evidence>
<proteinExistence type="inferred from homology"/>
<evidence type="ECO:0000313" key="4">
    <source>
        <dbReference type="Proteomes" id="UP000564604"/>
    </source>
</evidence>
<dbReference type="PANTHER" id="PTHR43477">
    <property type="entry name" value="DIHYDROANTICAPSIN 7-DEHYDROGENASE"/>
    <property type="match status" value="1"/>
</dbReference>
<accession>A0A9Q5B413</accession>
<sequence length="259" mass="26891">MSASTSIAEPFNPFTLAGKRVLVTGASSGFGVAIALACARMGAVVIATGRDAGRLGRTLEQLHGISALPHTGVLADLTEDSGRAALVEALDGEIHGLVHNAGTSLICPTRLISEEHLRTLHRINVEAPMLLTQKILRNNLMANGGSILFVASIAAHVGVAGVGAYSGTKAALIAMARCLAMEVCKRGIRVNCLAPGLANTPLLELARKSTVAFDEQFKRYPLGIGEPEDIANATVFMLSPASRWVTGSTLVMDGGVTIG</sequence>
<dbReference type="PANTHER" id="PTHR43477:SF1">
    <property type="entry name" value="DIHYDROANTICAPSIN 7-DEHYDROGENASE"/>
    <property type="match status" value="1"/>
</dbReference>
<evidence type="ECO:0000256" key="1">
    <source>
        <dbReference type="ARBA" id="ARBA00006484"/>
    </source>
</evidence>
<gene>
    <name evidence="3" type="ORF">HBN89_22420</name>
</gene>
<dbReference type="GO" id="GO:0016491">
    <property type="term" value="F:oxidoreductase activity"/>
    <property type="evidence" value="ECO:0007669"/>
    <property type="project" value="UniProtKB-KW"/>
</dbReference>
<dbReference type="InterPro" id="IPR002347">
    <property type="entry name" value="SDR_fam"/>
</dbReference>
<dbReference type="Pfam" id="PF13561">
    <property type="entry name" value="adh_short_C2"/>
    <property type="match status" value="1"/>
</dbReference>
<dbReference type="AlphaFoldDB" id="A0A9Q5B413"/>
<dbReference type="PRINTS" id="PR00080">
    <property type="entry name" value="SDRFAMILY"/>
</dbReference>
<reference evidence="3 4" key="1">
    <citation type="journal article" date="2020" name="Front. Microbiol.">
        <title>Genetic Organization of the aprX-lipA2 Operon Affects the Proteolytic Potential of Pseudomonas Species in Milk.</title>
        <authorList>
            <person name="Maier C."/>
            <person name="Huptas C."/>
            <person name="von Neubeck M."/>
            <person name="Scherer S."/>
            <person name="Wenning M."/>
            <person name="Lucking G."/>
        </authorList>
    </citation>
    <scope>NUCLEOTIDE SEQUENCE [LARGE SCALE GENOMIC DNA]</scope>
    <source>
        <strain evidence="3 4">WS 5094</strain>
    </source>
</reference>
<dbReference type="PROSITE" id="PS00061">
    <property type="entry name" value="ADH_SHORT"/>
    <property type="match status" value="1"/>
</dbReference>
<name>A0A9Q5B413_PSEFR</name>
<dbReference type="Gene3D" id="3.40.50.720">
    <property type="entry name" value="NAD(P)-binding Rossmann-like Domain"/>
    <property type="match status" value="1"/>
</dbReference>